<feature type="chain" id="PRO_5035165443" description="SCP domain-containing protein" evidence="1">
    <location>
        <begin position="16"/>
        <end position="159"/>
    </location>
</feature>
<sequence>MLLYTLIFCTALVIAGELTQKEKDKLLCYQNTLRRIISNCISPAQRKLTRLRWNKTLEYFAHVYSVHTQIRDITIPDLMSLCWKAKLTPITFEVDQYERIYELLSKVPEHFNEVALQGMPTLFYRLSARDRATQMGCDYAYNRRKVVPAIHILCLYNYP</sequence>
<keyword evidence="3" id="KW-1185">Reference proteome</keyword>
<dbReference type="SUPFAM" id="SSF55797">
    <property type="entry name" value="PR-1-like"/>
    <property type="match status" value="1"/>
</dbReference>
<dbReference type="Proteomes" id="UP000748531">
    <property type="component" value="Unassembled WGS sequence"/>
</dbReference>
<evidence type="ECO:0000256" key="1">
    <source>
        <dbReference type="SAM" id="SignalP"/>
    </source>
</evidence>
<evidence type="ECO:0008006" key="4">
    <source>
        <dbReference type="Google" id="ProtNLM"/>
    </source>
</evidence>
<evidence type="ECO:0000313" key="3">
    <source>
        <dbReference type="Proteomes" id="UP000748531"/>
    </source>
</evidence>
<gene>
    <name evidence="2" type="ORF">PHET_11363</name>
</gene>
<dbReference type="Gene3D" id="3.40.33.10">
    <property type="entry name" value="CAP"/>
    <property type="match status" value="1"/>
</dbReference>
<organism evidence="2 3">
    <name type="scientific">Paragonimus heterotremus</name>
    <dbReference type="NCBI Taxonomy" id="100268"/>
    <lineage>
        <taxon>Eukaryota</taxon>
        <taxon>Metazoa</taxon>
        <taxon>Spiralia</taxon>
        <taxon>Lophotrochozoa</taxon>
        <taxon>Platyhelminthes</taxon>
        <taxon>Trematoda</taxon>
        <taxon>Digenea</taxon>
        <taxon>Plagiorchiida</taxon>
        <taxon>Troglotremata</taxon>
        <taxon>Troglotrematidae</taxon>
        <taxon>Paragonimus</taxon>
    </lineage>
</organism>
<protein>
    <recommendedName>
        <fullName evidence="4">SCP domain-containing protein</fullName>
    </recommendedName>
</protein>
<keyword evidence="1" id="KW-0732">Signal</keyword>
<dbReference type="InterPro" id="IPR035940">
    <property type="entry name" value="CAP_sf"/>
</dbReference>
<name>A0A8J4T8X7_9TREM</name>
<feature type="signal peptide" evidence="1">
    <location>
        <begin position="1"/>
        <end position="15"/>
    </location>
</feature>
<dbReference type="EMBL" id="LUCH01010333">
    <property type="protein sequence ID" value="KAF5395802.1"/>
    <property type="molecule type" value="Genomic_DNA"/>
</dbReference>
<comment type="caution">
    <text evidence="2">The sequence shown here is derived from an EMBL/GenBank/DDBJ whole genome shotgun (WGS) entry which is preliminary data.</text>
</comment>
<dbReference type="AlphaFoldDB" id="A0A8J4T8X7"/>
<accession>A0A8J4T8X7</accession>
<dbReference type="OrthoDB" id="6304433at2759"/>
<evidence type="ECO:0000313" key="2">
    <source>
        <dbReference type="EMBL" id="KAF5395802.1"/>
    </source>
</evidence>
<proteinExistence type="predicted"/>
<reference evidence="2" key="1">
    <citation type="submission" date="2019-05" db="EMBL/GenBank/DDBJ databases">
        <title>Annotation for the trematode Paragonimus heterotremus.</title>
        <authorList>
            <person name="Choi Y.-J."/>
        </authorList>
    </citation>
    <scope>NUCLEOTIDE SEQUENCE</scope>
    <source>
        <strain evidence="2">LC</strain>
    </source>
</reference>